<feature type="compositionally biased region" description="Basic and acidic residues" evidence="1">
    <location>
        <begin position="28"/>
        <end position="44"/>
    </location>
</feature>
<dbReference type="AlphaFoldDB" id="A0A2D0R7K8"/>
<feature type="region of interest" description="Disordered" evidence="1">
    <location>
        <begin position="80"/>
        <end position="111"/>
    </location>
</feature>
<organism evidence="2 3">
    <name type="scientific">Ictalurus punctatus</name>
    <name type="common">Channel catfish</name>
    <name type="synonym">Silurus punctatus</name>
    <dbReference type="NCBI Taxonomy" id="7998"/>
    <lineage>
        <taxon>Eukaryota</taxon>
        <taxon>Metazoa</taxon>
        <taxon>Chordata</taxon>
        <taxon>Craniata</taxon>
        <taxon>Vertebrata</taxon>
        <taxon>Euteleostomi</taxon>
        <taxon>Actinopterygii</taxon>
        <taxon>Neopterygii</taxon>
        <taxon>Teleostei</taxon>
        <taxon>Ostariophysi</taxon>
        <taxon>Siluriformes</taxon>
        <taxon>Ictaluridae</taxon>
        <taxon>Ictalurus</taxon>
    </lineage>
</organism>
<gene>
    <name evidence="3" type="primary">sb:cb1058</name>
</gene>
<reference evidence="3" key="2">
    <citation type="submission" date="2025-08" db="UniProtKB">
        <authorList>
            <consortium name="RefSeq"/>
        </authorList>
    </citation>
    <scope>IDENTIFICATION</scope>
    <source>
        <tissue evidence="3">Blood</tissue>
    </source>
</reference>
<evidence type="ECO:0000256" key="1">
    <source>
        <dbReference type="SAM" id="MobiDB-lite"/>
    </source>
</evidence>
<dbReference type="OrthoDB" id="8957463at2759"/>
<keyword evidence="2" id="KW-1185">Reference proteome</keyword>
<name>A0A2D0R7K8_ICTPU</name>
<dbReference type="RefSeq" id="XP_017326573.1">
    <property type="nucleotide sequence ID" value="XM_017471084.3"/>
</dbReference>
<dbReference type="KEGG" id="ipu:108267120"/>
<reference evidence="2" key="1">
    <citation type="journal article" date="2016" name="Nat. Commun.">
        <title>The channel catfish genome sequence provides insights into the evolution of scale formation in teleosts.</title>
        <authorList>
            <person name="Liu Z."/>
            <person name="Liu S."/>
            <person name="Yao J."/>
            <person name="Bao L."/>
            <person name="Zhang J."/>
            <person name="Li Y."/>
            <person name="Jiang C."/>
            <person name="Sun L."/>
            <person name="Wang R."/>
            <person name="Zhang Y."/>
            <person name="Zhou T."/>
            <person name="Zeng Q."/>
            <person name="Fu Q."/>
            <person name="Gao S."/>
            <person name="Li N."/>
            <person name="Koren S."/>
            <person name="Jiang Y."/>
            <person name="Zimin A."/>
            <person name="Xu P."/>
            <person name="Phillippy A.M."/>
            <person name="Geng X."/>
            <person name="Song L."/>
            <person name="Sun F."/>
            <person name="Li C."/>
            <person name="Wang X."/>
            <person name="Chen A."/>
            <person name="Jin Y."/>
            <person name="Yuan Z."/>
            <person name="Yang Y."/>
            <person name="Tan S."/>
            <person name="Peatman E."/>
            <person name="Lu J."/>
            <person name="Qin Z."/>
            <person name="Dunham R."/>
            <person name="Li Z."/>
            <person name="Sonstegard T."/>
            <person name="Feng J."/>
            <person name="Danzmann R.G."/>
            <person name="Schroeder S."/>
            <person name="Scheffler B."/>
            <person name="Duke M.V."/>
            <person name="Ballard L."/>
            <person name="Kucuktas H."/>
            <person name="Kaltenboeck L."/>
            <person name="Liu H."/>
            <person name="Armbruster J."/>
            <person name="Xie Y."/>
            <person name="Kirby M.L."/>
            <person name="Tian Y."/>
            <person name="Flanagan M.E."/>
            <person name="Mu W."/>
            <person name="Waldbieser G.C."/>
        </authorList>
    </citation>
    <scope>NUCLEOTIDE SEQUENCE [LARGE SCALE GENOMIC DNA]</scope>
    <source>
        <strain evidence="2">SDA103</strain>
    </source>
</reference>
<proteinExistence type="predicted"/>
<dbReference type="Proteomes" id="UP000221080">
    <property type="component" value="Chromosome 7"/>
</dbReference>
<protein>
    <submittedName>
        <fullName evidence="3">Uncharacterized protein sb:cb1058</fullName>
    </submittedName>
</protein>
<dbReference type="GeneID" id="108267120"/>
<feature type="compositionally biased region" description="Basic residues" evidence="1">
    <location>
        <begin position="85"/>
        <end position="103"/>
    </location>
</feature>
<evidence type="ECO:0000313" key="2">
    <source>
        <dbReference type="Proteomes" id="UP000221080"/>
    </source>
</evidence>
<feature type="region of interest" description="Disordered" evidence="1">
    <location>
        <begin position="1"/>
        <end position="64"/>
    </location>
</feature>
<sequence>MTIGKSSKKQKAPRSPPFLDRASGFYGRLDEIETESKTETHFTEKQPASKPVAGEINSRELPDDQEHCVYDFSEGMMEDDGTTLLKRKPSRLSRHWSRKSSRRTKSDKSSLEMHIQHTETEVAPSINPRLDVHLETQPETLSGSRAPEPMLIYFSVREEDDDQKLIPEGKERQRGMKENRREGAVEGKPEVENMKVVKRSSLRNYHKVLDKALRRGWETFVANLYSVTLSPVSSSVSSPSKTEMDRKAALADFRC</sequence>
<evidence type="ECO:0000313" key="3">
    <source>
        <dbReference type="RefSeq" id="XP_017326573.1"/>
    </source>
</evidence>
<feature type="compositionally biased region" description="Basic residues" evidence="1">
    <location>
        <begin position="1"/>
        <end position="12"/>
    </location>
</feature>
<dbReference type="OMA" id="GWEALIT"/>
<accession>A0A2D0R7K8</accession>